<gene>
    <name evidence="1" type="ORF">AXF13_00325</name>
</gene>
<organism evidence="1 2">
    <name type="scientific">Desulfovibrio fairfieldensis</name>
    <dbReference type="NCBI Taxonomy" id="44742"/>
    <lineage>
        <taxon>Bacteria</taxon>
        <taxon>Pseudomonadati</taxon>
        <taxon>Thermodesulfobacteriota</taxon>
        <taxon>Desulfovibrionia</taxon>
        <taxon>Desulfovibrionales</taxon>
        <taxon>Desulfovibrionaceae</taxon>
        <taxon>Desulfovibrio</taxon>
    </lineage>
</organism>
<proteinExistence type="predicted"/>
<dbReference type="AlphaFoldDB" id="A0A0X8JHD6"/>
<dbReference type="STRING" id="44742.AXF13_00325"/>
<accession>A0A0X8JHD6</accession>
<reference evidence="2" key="1">
    <citation type="submission" date="2016-02" db="EMBL/GenBank/DDBJ databases">
        <authorList>
            <person name="Holder M.E."/>
            <person name="Ajami N.J."/>
            <person name="Petrosino J.F."/>
        </authorList>
    </citation>
    <scope>NUCLEOTIDE SEQUENCE [LARGE SCALE GENOMIC DNA]</scope>
    <source>
        <strain evidence="2">CCUG 45958</strain>
    </source>
</reference>
<dbReference type="Proteomes" id="UP000069241">
    <property type="component" value="Chromosome"/>
</dbReference>
<dbReference type="KEGG" id="dfi:AXF13_00325"/>
<keyword evidence="2" id="KW-1185">Reference proteome</keyword>
<evidence type="ECO:0000313" key="2">
    <source>
        <dbReference type="Proteomes" id="UP000069241"/>
    </source>
</evidence>
<dbReference type="Gene3D" id="2.40.50.100">
    <property type="match status" value="1"/>
</dbReference>
<dbReference type="RefSeq" id="WP_008683485.1">
    <property type="nucleotide sequence ID" value="NZ_CP014229.1"/>
</dbReference>
<sequence length="216" mass="24341">MIDISALLDEIKASPYREIVITAPHTGRVTFAGLKTGDKVLGPQGQWKEKPGTQLATLERERNPKPICTPEKGEISELHSELEGCFVEAGTPLAVLRHMLTREEVQRAILQKALHLFRAPERAKYYFTPEVDKKIRASDAHSVAVRDGMELLIMSRMKREVPLHYTGPDGVIYAVYFKYSENMDTGAPLIGVCPQDQLPAIQDVIMRVQTEWTEKE</sequence>
<name>A0A0X8JHD6_9BACT</name>
<evidence type="ECO:0000313" key="1">
    <source>
        <dbReference type="EMBL" id="AMD88691.1"/>
    </source>
</evidence>
<protein>
    <submittedName>
        <fullName evidence="1">Biotin attachment protein</fullName>
    </submittedName>
</protein>
<dbReference type="EMBL" id="CP014229">
    <property type="protein sequence ID" value="AMD88691.1"/>
    <property type="molecule type" value="Genomic_DNA"/>
</dbReference>